<evidence type="ECO:0000256" key="3">
    <source>
        <dbReference type="ARBA" id="ARBA00023172"/>
    </source>
</evidence>
<dbReference type="Pfam" id="PF26003">
    <property type="entry name" value="Integrase_N_phage"/>
    <property type="match status" value="1"/>
</dbReference>
<dbReference type="CDD" id="cd01189">
    <property type="entry name" value="INT_ICEBs1_C_like"/>
    <property type="match status" value="1"/>
</dbReference>
<dbReference type="Pfam" id="PF00589">
    <property type="entry name" value="Phage_integrase"/>
    <property type="match status" value="1"/>
</dbReference>
<dbReference type="PANTHER" id="PTHR30349:SF64">
    <property type="entry name" value="PROPHAGE INTEGRASE INTD-RELATED"/>
    <property type="match status" value="1"/>
</dbReference>
<keyword evidence="8" id="KW-1185">Reference proteome</keyword>
<gene>
    <name evidence="7" type="ORF">J2S59_002577</name>
</gene>
<comment type="similarity">
    <text evidence="1">Belongs to the 'phage' integrase family.</text>
</comment>
<name>A0ABT9NQW3_9ACTN</name>
<evidence type="ECO:0000313" key="8">
    <source>
        <dbReference type="Proteomes" id="UP001240447"/>
    </source>
</evidence>
<dbReference type="RefSeq" id="WP_068121591.1">
    <property type="nucleotide sequence ID" value="NZ_CCXJ01000387.1"/>
</dbReference>
<dbReference type="PANTHER" id="PTHR30349">
    <property type="entry name" value="PHAGE INTEGRASE-RELATED"/>
    <property type="match status" value="1"/>
</dbReference>
<evidence type="ECO:0000256" key="1">
    <source>
        <dbReference type="ARBA" id="ARBA00008857"/>
    </source>
</evidence>
<keyword evidence="3" id="KW-0233">DNA recombination</keyword>
<dbReference type="InterPro" id="IPR053876">
    <property type="entry name" value="Phage_int_M"/>
</dbReference>
<evidence type="ECO:0000313" key="7">
    <source>
        <dbReference type="EMBL" id="MDP9822768.1"/>
    </source>
</evidence>
<dbReference type="PROSITE" id="PS51900">
    <property type="entry name" value="CB"/>
    <property type="match status" value="1"/>
</dbReference>
<dbReference type="EMBL" id="JAUSQM010000001">
    <property type="protein sequence ID" value="MDP9822768.1"/>
    <property type="molecule type" value="Genomic_DNA"/>
</dbReference>
<dbReference type="InterPro" id="IPR013762">
    <property type="entry name" value="Integrase-like_cat_sf"/>
</dbReference>
<dbReference type="Proteomes" id="UP001240447">
    <property type="component" value="Unassembled WGS sequence"/>
</dbReference>
<feature type="domain" description="Core-binding (CB)" evidence="6">
    <location>
        <begin position="87"/>
        <end position="170"/>
    </location>
</feature>
<dbReference type="SUPFAM" id="SSF56349">
    <property type="entry name" value="DNA breaking-rejoining enzymes"/>
    <property type="match status" value="1"/>
</dbReference>
<dbReference type="InterPro" id="IPR002104">
    <property type="entry name" value="Integrase_catalytic"/>
</dbReference>
<keyword evidence="2 4" id="KW-0238">DNA-binding</keyword>
<dbReference type="InterPro" id="IPR050090">
    <property type="entry name" value="Tyrosine_recombinase_XerCD"/>
</dbReference>
<dbReference type="Gene3D" id="1.10.150.130">
    <property type="match status" value="1"/>
</dbReference>
<dbReference type="Pfam" id="PF22022">
    <property type="entry name" value="Phage_int_M"/>
    <property type="match status" value="1"/>
</dbReference>
<dbReference type="InterPro" id="IPR011010">
    <property type="entry name" value="DNA_brk_join_enz"/>
</dbReference>
<accession>A0ABT9NQW3</accession>
<reference evidence="7 8" key="1">
    <citation type="submission" date="2023-07" db="EMBL/GenBank/DDBJ databases">
        <title>Sequencing the genomes of 1000 actinobacteria strains.</title>
        <authorList>
            <person name="Klenk H.-P."/>
        </authorList>
    </citation>
    <scope>NUCLEOTIDE SEQUENCE [LARGE SCALE GENOMIC DNA]</scope>
    <source>
        <strain evidence="7 8">GD13</strain>
    </source>
</reference>
<sequence length="407" mass="44704">MQIRCIGEAAGVAQAKNRRAFGQITKMRSGRYQARYTGPDGALHTAPSTFEDKDAAVVWLRNERILAESPETWEPPKARLAKAQNRATFGKYSKAWLEGRKVKGRPLAARTRDHYEALLDDHILPTFEDVPLASITPEMVDHWYELCAVGRPTTQAHAYSLLRTILGTAVDRGVIKTANPAKVRGGGSAERVKKVKPASLEELETIVLAMPERYRLMPLLAAWCALRFGELAELRRNDVDTKNGILHVRRGVVRSKSAGVITKKPKSDAGIRDVYVPPHVMPMLRAHLLEHAQAGRDGLLFPSATGGHLAPSTFYGRPAKVAKDGSVKVSGRGWYEARRVAGRDDLRFHDLRHTGAVLAAQTGATLAELMGRLGHSTPAAALRYQHAAAERDKEIARRLSEMAGSGE</sequence>
<protein>
    <submittedName>
        <fullName evidence="7">Integrase</fullName>
    </submittedName>
</protein>
<evidence type="ECO:0000256" key="2">
    <source>
        <dbReference type="ARBA" id="ARBA00023125"/>
    </source>
</evidence>
<evidence type="ECO:0000256" key="4">
    <source>
        <dbReference type="PROSITE-ProRule" id="PRU01248"/>
    </source>
</evidence>
<dbReference type="InterPro" id="IPR010998">
    <property type="entry name" value="Integrase_recombinase_N"/>
</dbReference>
<feature type="domain" description="Tyr recombinase" evidence="5">
    <location>
        <begin position="193"/>
        <end position="397"/>
    </location>
</feature>
<evidence type="ECO:0000259" key="6">
    <source>
        <dbReference type="PROSITE" id="PS51900"/>
    </source>
</evidence>
<comment type="caution">
    <text evidence="7">The sequence shown here is derived from an EMBL/GenBank/DDBJ whole genome shotgun (WGS) entry which is preliminary data.</text>
</comment>
<dbReference type="PROSITE" id="PS51898">
    <property type="entry name" value="TYR_RECOMBINASE"/>
    <property type="match status" value="1"/>
</dbReference>
<organism evidence="7 8">
    <name type="scientific">Nocardioides massiliensis</name>
    <dbReference type="NCBI Taxonomy" id="1325935"/>
    <lineage>
        <taxon>Bacteria</taxon>
        <taxon>Bacillati</taxon>
        <taxon>Actinomycetota</taxon>
        <taxon>Actinomycetes</taxon>
        <taxon>Propionibacteriales</taxon>
        <taxon>Nocardioidaceae</taxon>
        <taxon>Nocardioides</taxon>
    </lineage>
</organism>
<dbReference type="InterPro" id="IPR058717">
    <property type="entry name" value="Phage_L5_Integrase_N"/>
</dbReference>
<dbReference type="Gene3D" id="1.10.443.10">
    <property type="entry name" value="Intergrase catalytic core"/>
    <property type="match status" value="1"/>
</dbReference>
<proteinExistence type="inferred from homology"/>
<dbReference type="InterPro" id="IPR044068">
    <property type="entry name" value="CB"/>
</dbReference>
<evidence type="ECO:0000259" key="5">
    <source>
        <dbReference type="PROSITE" id="PS51898"/>
    </source>
</evidence>